<comment type="caution">
    <text evidence="1">The sequence shown here is derived from an EMBL/GenBank/DDBJ whole genome shotgun (WGS) entry which is preliminary data.</text>
</comment>
<dbReference type="EMBL" id="BJZV01000001">
    <property type="protein sequence ID" value="GEP08398.1"/>
    <property type="molecule type" value="Genomic_DNA"/>
</dbReference>
<organism evidence="1 2">
    <name type="scientific">Methylobacterium gnaphalii</name>
    <dbReference type="NCBI Taxonomy" id="1010610"/>
    <lineage>
        <taxon>Bacteria</taxon>
        <taxon>Pseudomonadati</taxon>
        <taxon>Pseudomonadota</taxon>
        <taxon>Alphaproteobacteria</taxon>
        <taxon>Hyphomicrobiales</taxon>
        <taxon>Methylobacteriaceae</taxon>
        <taxon>Methylobacterium</taxon>
    </lineage>
</organism>
<evidence type="ECO:0000313" key="2">
    <source>
        <dbReference type="Proteomes" id="UP000321750"/>
    </source>
</evidence>
<gene>
    <name evidence="1" type="ORF">MGN01_02430</name>
</gene>
<reference evidence="1 2" key="1">
    <citation type="submission" date="2019-07" db="EMBL/GenBank/DDBJ databases">
        <title>Whole genome shotgun sequence of Methylobacterium gnaphalii NBRC 107716.</title>
        <authorList>
            <person name="Hosoyama A."/>
            <person name="Uohara A."/>
            <person name="Ohji S."/>
            <person name="Ichikawa N."/>
        </authorList>
    </citation>
    <scope>NUCLEOTIDE SEQUENCE [LARGE SCALE GENOMIC DNA]</scope>
    <source>
        <strain evidence="1 2">NBRC 107716</strain>
    </source>
</reference>
<dbReference type="Proteomes" id="UP000321750">
    <property type="component" value="Unassembled WGS sequence"/>
</dbReference>
<protein>
    <submittedName>
        <fullName evidence="1">Uncharacterized protein</fullName>
    </submittedName>
</protein>
<dbReference type="AlphaFoldDB" id="A0A512JEL7"/>
<keyword evidence="2" id="KW-1185">Reference proteome</keyword>
<name>A0A512JEL7_9HYPH</name>
<sequence length="85" mass="9306">MDGEPKLDNVLTIVPAARGSDPIGYRSEFVQLMRGEDRAGAAPVTAVDYSSPAGFGSTGSKGEIRKLVIRFLALRTTWKRKPWKL</sequence>
<accession>A0A512JEL7</accession>
<proteinExistence type="predicted"/>
<evidence type="ECO:0000313" key="1">
    <source>
        <dbReference type="EMBL" id="GEP08398.1"/>
    </source>
</evidence>